<keyword evidence="3" id="KW-1185">Reference proteome</keyword>
<gene>
    <name evidence="2" type="ORF">K470DRAFT_260815</name>
</gene>
<evidence type="ECO:0000313" key="3">
    <source>
        <dbReference type="Proteomes" id="UP000799421"/>
    </source>
</evidence>
<accession>A0A6A7BQ61</accession>
<dbReference type="AlphaFoldDB" id="A0A6A7BQ61"/>
<evidence type="ECO:0000313" key="2">
    <source>
        <dbReference type="EMBL" id="KAF2857441.1"/>
    </source>
</evidence>
<proteinExistence type="predicted"/>
<dbReference type="EMBL" id="MU006043">
    <property type="protein sequence ID" value="KAF2857441.1"/>
    <property type="molecule type" value="Genomic_DNA"/>
</dbReference>
<reference evidence="2" key="1">
    <citation type="journal article" date="2020" name="Stud. Mycol.">
        <title>101 Dothideomycetes genomes: a test case for predicting lifestyles and emergence of pathogens.</title>
        <authorList>
            <person name="Haridas S."/>
            <person name="Albert R."/>
            <person name="Binder M."/>
            <person name="Bloem J."/>
            <person name="Labutti K."/>
            <person name="Salamov A."/>
            <person name="Andreopoulos B."/>
            <person name="Baker S."/>
            <person name="Barry K."/>
            <person name="Bills G."/>
            <person name="Bluhm B."/>
            <person name="Cannon C."/>
            <person name="Castanera R."/>
            <person name="Culley D."/>
            <person name="Daum C."/>
            <person name="Ezra D."/>
            <person name="Gonzalez J."/>
            <person name="Henrissat B."/>
            <person name="Kuo A."/>
            <person name="Liang C."/>
            <person name="Lipzen A."/>
            <person name="Lutzoni F."/>
            <person name="Magnuson J."/>
            <person name="Mondo S."/>
            <person name="Nolan M."/>
            <person name="Ohm R."/>
            <person name="Pangilinan J."/>
            <person name="Park H.-J."/>
            <person name="Ramirez L."/>
            <person name="Alfaro M."/>
            <person name="Sun H."/>
            <person name="Tritt A."/>
            <person name="Yoshinaga Y."/>
            <person name="Zwiers L.-H."/>
            <person name="Turgeon B."/>
            <person name="Goodwin S."/>
            <person name="Spatafora J."/>
            <person name="Crous P."/>
            <person name="Grigoriev I."/>
        </authorList>
    </citation>
    <scope>NUCLEOTIDE SEQUENCE</scope>
    <source>
        <strain evidence="2">CBS 480.64</strain>
    </source>
</reference>
<protein>
    <submittedName>
        <fullName evidence="2">Uncharacterized protein</fullName>
    </submittedName>
</protein>
<feature type="region of interest" description="Disordered" evidence="1">
    <location>
        <begin position="1"/>
        <end position="24"/>
    </location>
</feature>
<organism evidence="2 3">
    <name type="scientific">Piedraia hortae CBS 480.64</name>
    <dbReference type="NCBI Taxonomy" id="1314780"/>
    <lineage>
        <taxon>Eukaryota</taxon>
        <taxon>Fungi</taxon>
        <taxon>Dikarya</taxon>
        <taxon>Ascomycota</taxon>
        <taxon>Pezizomycotina</taxon>
        <taxon>Dothideomycetes</taxon>
        <taxon>Dothideomycetidae</taxon>
        <taxon>Capnodiales</taxon>
        <taxon>Piedraiaceae</taxon>
        <taxon>Piedraia</taxon>
    </lineage>
</organism>
<name>A0A6A7BQ61_9PEZI</name>
<dbReference type="Proteomes" id="UP000799421">
    <property type="component" value="Unassembled WGS sequence"/>
</dbReference>
<sequence>MGKDLMIPRQVVWPQTGPREEENGTDQLNHPSFNFYWGDSINLPHTLPVLARLRSRNWHRSVRSSRRLHRSNHYYKRLVWLCCCPSDQARRVLQTEHVETASQSHPGRQQLLDVHYNTDWIRPRSHFQDDNEHATSNVTLASWTGVTAH</sequence>
<evidence type="ECO:0000256" key="1">
    <source>
        <dbReference type="SAM" id="MobiDB-lite"/>
    </source>
</evidence>